<accession>A0A392T035</accession>
<evidence type="ECO:0000313" key="2">
    <source>
        <dbReference type="Proteomes" id="UP000265520"/>
    </source>
</evidence>
<dbReference type="AlphaFoldDB" id="A0A392T035"/>
<dbReference type="EMBL" id="LXQA010469832">
    <property type="protein sequence ID" value="MCI53844.1"/>
    <property type="molecule type" value="Genomic_DNA"/>
</dbReference>
<name>A0A392T035_9FABA</name>
<evidence type="ECO:0000313" key="1">
    <source>
        <dbReference type="EMBL" id="MCI53844.1"/>
    </source>
</evidence>
<sequence>VLILLFGYEVAGLVVWGIPDAE</sequence>
<reference evidence="1 2" key="1">
    <citation type="journal article" date="2018" name="Front. Plant Sci.">
        <title>Red Clover (Trifolium pratense) and Zigzag Clover (T. medium) - A Picture of Genomic Similarities and Differences.</title>
        <authorList>
            <person name="Dluhosova J."/>
            <person name="Istvanek J."/>
            <person name="Nedelnik J."/>
            <person name="Repkova J."/>
        </authorList>
    </citation>
    <scope>NUCLEOTIDE SEQUENCE [LARGE SCALE GENOMIC DNA]</scope>
    <source>
        <strain evidence="2">cv. 10/8</strain>
        <tissue evidence="1">Leaf</tissue>
    </source>
</reference>
<comment type="caution">
    <text evidence="1">The sequence shown here is derived from an EMBL/GenBank/DDBJ whole genome shotgun (WGS) entry which is preliminary data.</text>
</comment>
<feature type="non-terminal residue" evidence="1">
    <location>
        <position position="1"/>
    </location>
</feature>
<organism evidence="1 2">
    <name type="scientific">Trifolium medium</name>
    <dbReference type="NCBI Taxonomy" id="97028"/>
    <lineage>
        <taxon>Eukaryota</taxon>
        <taxon>Viridiplantae</taxon>
        <taxon>Streptophyta</taxon>
        <taxon>Embryophyta</taxon>
        <taxon>Tracheophyta</taxon>
        <taxon>Spermatophyta</taxon>
        <taxon>Magnoliopsida</taxon>
        <taxon>eudicotyledons</taxon>
        <taxon>Gunneridae</taxon>
        <taxon>Pentapetalae</taxon>
        <taxon>rosids</taxon>
        <taxon>fabids</taxon>
        <taxon>Fabales</taxon>
        <taxon>Fabaceae</taxon>
        <taxon>Papilionoideae</taxon>
        <taxon>50 kb inversion clade</taxon>
        <taxon>NPAAA clade</taxon>
        <taxon>Hologalegina</taxon>
        <taxon>IRL clade</taxon>
        <taxon>Trifolieae</taxon>
        <taxon>Trifolium</taxon>
    </lineage>
</organism>
<keyword evidence="2" id="KW-1185">Reference proteome</keyword>
<proteinExistence type="predicted"/>
<dbReference type="Proteomes" id="UP000265520">
    <property type="component" value="Unassembled WGS sequence"/>
</dbReference>
<protein>
    <submittedName>
        <fullName evidence="1">Uncharacterized protein</fullName>
    </submittedName>
</protein>